<keyword evidence="1" id="KW-0645">Protease</keyword>
<evidence type="ECO:0000259" key="4">
    <source>
        <dbReference type="Pfam" id="PF00326"/>
    </source>
</evidence>
<feature type="non-terminal residue" evidence="6">
    <location>
        <position position="1"/>
    </location>
</feature>
<evidence type="ECO:0000256" key="2">
    <source>
        <dbReference type="ARBA" id="ARBA00022825"/>
    </source>
</evidence>
<keyword evidence="2" id="KW-0720">Serine protease</keyword>
<dbReference type="Proteomes" id="UP000694865">
    <property type="component" value="Unplaced"/>
</dbReference>
<name>A0ABM0LYS2_SACKO</name>
<dbReference type="Gene3D" id="2.140.10.30">
    <property type="entry name" value="Dipeptidylpeptidase IV, N-terminal domain"/>
    <property type="match status" value="1"/>
</dbReference>
<proteinExistence type="predicted"/>
<evidence type="ECO:0000256" key="1">
    <source>
        <dbReference type="ARBA" id="ARBA00022438"/>
    </source>
</evidence>
<keyword evidence="1" id="KW-0031">Aminopeptidase</keyword>
<evidence type="ECO:0000313" key="5">
    <source>
        <dbReference type="Proteomes" id="UP000694865"/>
    </source>
</evidence>
<dbReference type="InterPro" id="IPR001375">
    <property type="entry name" value="Peptidase_S9_cat"/>
</dbReference>
<keyword evidence="3" id="KW-0325">Glycoprotein</keyword>
<dbReference type="RefSeq" id="XP_006812913.1">
    <property type="nucleotide sequence ID" value="XM_006812850.1"/>
</dbReference>
<protein>
    <submittedName>
        <fullName evidence="6">Dipeptidyl peptidase 4-like</fullName>
    </submittedName>
</protein>
<dbReference type="InterPro" id="IPR050278">
    <property type="entry name" value="Serine_Prot_S9B/DPPIV"/>
</dbReference>
<organism evidence="5 6">
    <name type="scientific">Saccoglossus kowalevskii</name>
    <name type="common">Acorn worm</name>
    <dbReference type="NCBI Taxonomy" id="10224"/>
    <lineage>
        <taxon>Eukaryota</taxon>
        <taxon>Metazoa</taxon>
        <taxon>Hemichordata</taxon>
        <taxon>Enteropneusta</taxon>
        <taxon>Harrimaniidae</taxon>
        <taxon>Saccoglossus</taxon>
    </lineage>
</organism>
<gene>
    <name evidence="6" type="primary">LOC102810291</name>
</gene>
<keyword evidence="1" id="KW-0378">Hydrolase</keyword>
<dbReference type="Gene3D" id="3.40.50.1820">
    <property type="entry name" value="alpha/beta hydrolase"/>
    <property type="match status" value="1"/>
</dbReference>
<dbReference type="GeneID" id="102810291"/>
<evidence type="ECO:0000313" key="6">
    <source>
        <dbReference type="RefSeq" id="XP_006812913.1"/>
    </source>
</evidence>
<keyword evidence="5" id="KW-1185">Reference proteome</keyword>
<sequence>VGTNKDTAQPVCMSCNVTTTECTFADATFSQNTNWFVLNCEGAGLPQSILYSALDLSIMYMLESNAKVANKLKRKAVPTKKYLEIPIEGYIMNAQLTLPANMDNARKHALLVDVYGGPGSQKVQETFQLGWPAYLASQYNVIVASIDGRGAGNYGDNYLFELYKKFGTVEIEDQMQGAEYIKELSYIDSNKAAIWGWSYGGFASAMALATGETFNCAMSVSPVTDWRYYDSAYTERYMGFPSDNLQGYLASNVSSLAKNFIDKSFLVVHGLADDNVHFQNTANLIKALTHFEVDYEVQFYTDKAHDLAGLHTRRHLYRLLTKHLIQCLNLEQ</sequence>
<dbReference type="Pfam" id="PF00326">
    <property type="entry name" value="Peptidase_S9"/>
    <property type="match status" value="1"/>
</dbReference>
<accession>A0ABM0LYS2</accession>
<dbReference type="SUPFAM" id="SSF53474">
    <property type="entry name" value="alpha/beta-Hydrolases"/>
    <property type="match status" value="1"/>
</dbReference>
<feature type="domain" description="Peptidase S9 prolyl oligopeptidase catalytic" evidence="4">
    <location>
        <begin position="130"/>
        <end position="329"/>
    </location>
</feature>
<dbReference type="InterPro" id="IPR029058">
    <property type="entry name" value="AB_hydrolase_fold"/>
</dbReference>
<dbReference type="PANTHER" id="PTHR11731">
    <property type="entry name" value="PROTEASE FAMILY S9B,C DIPEPTIDYL-PEPTIDASE IV-RELATED"/>
    <property type="match status" value="1"/>
</dbReference>
<evidence type="ECO:0000256" key="3">
    <source>
        <dbReference type="ARBA" id="ARBA00023180"/>
    </source>
</evidence>
<reference evidence="6" key="1">
    <citation type="submission" date="2025-08" db="UniProtKB">
        <authorList>
            <consortium name="RefSeq"/>
        </authorList>
    </citation>
    <scope>IDENTIFICATION</scope>
    <source>
        <tissue evidence="6">Testes</tissue>
    </source>
</reference>
<dbReference type="PANTHER" id="PTHR11731:SF200">
    <property type="entry name" value="DIPEPTIDYL PEPTIDASE 10, ISOFORM B"/>
    <property type="match status" value="1"/>
</dbReference>